<reference evidence="1 2" key="1">
    <citation type="journal article" date="2019" name="Sci. Rep.">
        <title>Orb-weaving spider Araneus ventricosus genome elucidates the spidroin gene catalogue.</title>
        <authorList>
            <person name="Kono N."/>
            <person name="Nakamura H."/>
            <person name="Ohtoshi R."/>
            <person name="Moran D.A.P."/>
            <person name="Shinohara A."/>
            <person name="Yoshida Y."/>
            <person name="Fujiwara M."/>
            <person name="Mori M."/>
            <person name="Tomita M."/>
            <person name="Arakawa K."/>
        </authorList>
    </citation>
    <scope>NUCLEOTIDE SEQUENCE [LARGE SCALE GENOMIC DNA]</scope>
</reference>
<dbReference type="GO" id="GO:0005657">
    <property type="term" value="C:replication fork"/>
    <property type="evidence" value="ECO:0007669"/>
    <property type="project" value="TreeGrafter"/>
</dbReference>
<dbReference type="InterPro" id="IPR027417">
    <property type="entry name" value="P-loop_NTPase"/>
</dbReference>
<gene>
    <name evidence="1" type="ORF">AVEN_263737_1</name>
</gene>
<name>A0A4Y2AT37_ARAVE</name>
<evidence type="ECO:0000313" key="2">
    <source>
        <dbReference type="Proteomes" id="UP000499080"/>
    </source>
</evidence>
<organism evidence="1 2">
    <name type="scientific">Araneus ventricosus</name>
    <name type="common">Orbweaver spider</name>
    <name type="synonym">Epeira ventricosa</name>
    <dbReference type="NCBI Taxonomy" id="182803"/>
    <lineage>
        <taxon>Eukaryota</taxon>
        <taxon>Metazoa</taxon>
        <taxon>Ecdysozoa</taxon>
        <taxon>Arthropoda</taxon>
        <taxon>Chelicerata</taxon>
        <taxon>Arachnida</taxon>
        <taxon>Araneae</taxon>
        <taxon>Araneomorphae</taxon>
        <taxon>Entelegynae</taxon>
        <taxon>Araneoidea</taxon>
        <taxon>Araneidae</taxon>
        <taxon>Araneus</taxon>
    </lineage>
</organism>
<comment type="caution">
    <text evidence="1">The sequence shown here is derived from an EMBL/GenBank/DDBJ whole genome shotgun (WGS) entry which is preliminary data.</text>
</comment>
<dbReference type="PANTHER" id="PTHR23274:SF51">
    <property type="entry name" value="OS03G0423850 PROTEIN"/>
    <property type="match status" value="1"/>
</dbReference>
<evidence type="ECO:0000313" key="1">
    <source>
        <dbReference type="EMBL" id="GBL82667.1"/>
    </source>
</evidence>
<keyword evidence="2" id="KW-1185">Reference proteome</keyword>
<proteinExistence type="predicted"/>
<dbReference type="OrthoDB" id="6428367at2759"/>
<dbReference type="GO" id="GO:0006260">
    <property type="term" value="P:DNA replication"/>
    <property type="evidence" value="ECO:0007669"/>
    <property type="project" value="TreeGrafter"/>
</dbReference>
<dbReference type="Proteomes" id="UP000499080">
    <property type="component" value="Unassembled WGS sequence"/>
</dbReference>
<dbReference type="SUPFAM" id="SSF52540">
    <property type="entry name" value="P-loop containing nucleoside triphosphate hydrolases"/>
    <property type="match status" value="1"/>
</dbReference>
<evidence type="ECO:0008006" key="3">
    <source>
        <dbReference type="Google" id="ProtNLM"/>
    </source>
</evidence>
<dbReference type="PANTHER" id="PTHR23274">
    <property type="entry name" value="DNA HELICASE-RELATED"/>
    <property type="match status" value="1"/>
</dbReference>
<dbReference type="AlphaFoldDB" id="A0A4Y2AT37"/>
<dbReference type="EMBL" id="BGPR01000029">
    <property type="protein sequence ID" value="GBL82667.1"/>
    <property type="molecule type" value="Genomic_DNA"/>
</dbReference>
<sequence>MLLRTLHPPSLCDGTRLCIKKLLPNIIEATIMTGPAAGENVFIPRIPIIPLDFPFQFKRIQFPVRLSFAMSINKAQGQSLKVVGHDFLKPCFSHLQLYVGCSRVGKSDNLYTLAPNGKTKNIVYPESL</sequence>
<protein>
    <recommendedName>
        <fullName evidence="3">ATP-dependent DNA helicase</fullName>
    </recommendedName>
</protein>
<accession>A0A4Y2AT37</accession>